<evidence type="ECO:0000313" key="13">
    <source>
        <dbReference type="RefSeq" id="XP_013419686.1"/>
    </source>
</evidence>
<dbReference type="STRING" id="7574.A0A1S3KBQ4"/>
<keyword evidence="2" id="KW-0812">Transmembrane</keyword>
<feature type="compositionally biased region" description="Low complexity" evidence="9">
    <location>
        <begin position="89"/>
        <end position="103"/>
    </location>
</feature>
<dbReference type="AlphaFoldDB" id="A0A1S3KBQ4"/>
<evidence type="ECO:0000256" key="3">
    <source>
        <dbReference type="ARBA" id="ARBA00022989"/>
    </source>
</evidence>
<feature type="domain" description="FZ" evidence="10">
    <location>
        <begin position="277"/>
        <end position="354"/>
    </location>
</feature>
<feature type="compositionally biased region" description="Acidic residues" evidence="9">
    <location>
        <begin position="75"/>
        <end position="88"/>
    </location>
</feature>
<dbReference type="InterPro" id="IPR036790">
    <property type="entry name" value="Frizzled_dom_sf"/>
</dbReference>
<dbReference type="InterPro" id="IPR055288">
    <property type="entry name" value="NALCN_aux_factor_1/2"/>
</dbReference>
<dbReference type="PROSITE" id="PS50038">
    <property type="entry name" value="FZ"/>
    <property type="match status" value="1"/>
</dbReference>
<evidence type="ECO:0000256" key="5">
    <source>
        <dbReference type="ARBA" id="ARBA00023157"/>
    </source>
</evidence>
<evidence type="ECO:0000256" key="7">
    <source>
        <dbReference type="ARBA" id="ARBA00029445"/>
    </source>
</evidence>
<dbReference type="GeneID" id="106180276"/>
<dbReference type="GO" id="GO:0015275">
    <property type="term" value="F:stretch-activated, monoatomic cation-selective, calcium channel activity"/>
    <property type="evidence" value="ECO:0007669"/>
    <property type="project" value="TreeGrafter"/>
</dbReference>
<evidence type="ECO:0000313" key="12">
    <source>
        <dbReference type="RefSeq" id="XP_013419685.1"/>
    </source>
</evidence>
<sequence length="431" mass="48937">MILLCGYGRPLMSLQRHFFPVRDYHNNLGLLQQRWRRRRRPLGLSSTTPLPLPLLYIFLLMTTCLGISGQPASTDGDDDGEIFIESESSDPSLPPSSRDSPASCPAGELRLATPWILRDVFLVNLTQYEYQERQCLASQSAQELYCDSPTCPQRRKKLIKMYLKFCNAYPVYPILKHNCSYTDNCSEDKKTSPNADGLSNNNNNDDNDDEYNNNNFKNATTVCKECIRSIEDLDRTVQTVYERFELDVMSKFDCEGKRHHQGDKNHTYSVNWNCDHCKQAYKAWLCSMYIPYYQYGRLLNPCTSLCKAVEERCPYFLPVSKNQYAGEPAFLCTVNSIEQPPDIYTSCRDGCYQLCEDNHNICPPANITAITEQEIKRCSGGAASSTQTSSLLLLLLLLFVSSTVTCWISSHSLQEHLLLLLGVFNSALGLT</sequence>
<dbReference type="SUPFAM" id="SSF63501">
    <property type="entry name" value="Frizzled cysteine-rich domain"/>
    <property type="match status" value="1"/>
</dbReference>
<comment type="caution">
    <text evidence="8">Lacks conserved residue(s) required for the propagation of feature annotation.</text>
</comment>
<dbReference type="PANTHER" id="PTHR15819">
    <property type="entry name" value="TRANSMEMBRANE PROTEIN FAM155"/>
    <property type="match status" value="1"/>
</dbReference>
<evidence type="ECO:0000256" key="4">
    <source>
        <dbReference type="ARBA" id="ARBA00023136"/>
    </source>
</evidence>
<dbReference type="Proteomes" id="UP000085678">
    <property type="component" value="Unplaced"/>
</dbReference>
<keyword evidence="11" id="KW-1185">Reference proteome</keyword>
<reference evidence="12 13" key="1">
    <citation type="submission" date="2025-04" db="UniProtKB">
        <authorList>
            <consortium name="RefSeq"/>
        </authorList>
    </citation>
    <scope>IDENTIFICATION</scope>
    <source>
        <tissue evidence="12 13">Gonads</tissue>
    </source>
</reference>
<evidence type="ECO:0000256" key="1">
    <source>
        <dbReference type="ARBA" id="ARBA00004141"/>
    </source>
</evidence>
<dbReference type="OrthoDB" id="6160061at2759"/>
<evidence type="ECO:0000256" key="8">
    <source>
        <dbReference type="PROSITE-ProRule" id="PRU00090"/>
    </source>
</evidence>
<gene>
    <name evidence="12 13" type="primary">LOC106180276</name>
</gene>
<feature type="region of interest" description="Disordered" evidence="9">
    <location>
        <begin position="72"/>
        <end position="104"/>
    </location>
</feature>
<protein>
    <submittedName>
        <fullName evidence="12">Uncharacterized protein LOC106180276 isoform X1</fullName>
    </submittedName>
    <submittedName>
        <fullName evidence="13">Uncharacterized protein LOC106180276 isoform X2</fullName>
    </submittedName>
</protein>
<keyword evidence="4" id="KW-0472">Membrane</keyword>
<keyword evidence="6" id="KW-0325">Glycoprotein</keyword>
<dbReference type="PANTHER" id="PTHR15819:SF11">
    <property type="entry name" value="MID1, ISOFORM A"/>
    <property type="match status" value="1"/>
</dbReference>
<dbReference type="RefSeq" id="XP_013419685.1">
    <property type="nucleotide sequence ID" value="XM_013564231.1"/>
</dbReference>
<comment type="similarity">
    <text evidence="7">Belongs to the NALF family.</text>
</comment>
<keyword evidence="5" id="KW-1015">Disulfide bond</keyword>
<evidence type="ECO:0000256" key="9">
    <source>
        <dbReference type="SAM" id="MobiDB-lite"/>
    </source>
</evidence>
<keyword evidence="3" id="KW-1133">Transmembrane helix</keyword>
<evidence type="ECO:0000313" key="11">
    <source>
        <dbReference type="Proteomes" id="UP000085678"/>
    </source>
</evidence>
<dbReference type="KEGG" id="lak:106180276"/>
<dbReference type="RefSeq" id="XP_013419686.1">
    <property type="nucleotide sequence ID" value="XM_013564232.1"/>
</dbReference>
<dbReference type="InterPro" id="IPR020067">
    <property type="entry name" value="Frizzled_dom"/>
</dbReference>
<evidence type="ECO:0000259" key="10">
    <source>
        <dbReference type="PROSITE" id="PS50038"/>
    </source>
</evidence>
<dbReference type="Pfam" id="PF12929">
    <property type="entry name" value="Mid1"/>
    <property type="match status" value="1"/>
</dbReference>
<dbReference type="Gene3D" id="1.10.2000.10">
    <property type="entry name" value="Frizzled cysteine-rich domain"/>
    <property type="match status" value="1"/>
</dbReference>
<organism evidence="11 13">
    <name type="scientific">Lingula anatina</name>
    <name type="common">Brachiopod</name>
    <name type="synonym">Lingula unguis</name>
    <dbReference type="NCBI Taxonomy" id="7574"/>
    <lineage>
        <taxon>Eukaryota</taxon>
        <taxon>Metazoa</taxon>
        <taxon>Spiralia</taxon>
        <taxon>Lophotrochozoa</taxon>
        <taxon>Brachiopoda</taxon>
        <taxon>Linguliformea</taxon>
        <taxon>Lingulata</taxon>
        <taxon>Lingulida</taxon>
        <taxon>Linguloidea</taxon>
        <taxon>Lingulidae</taxon>
        <taxon>Lingula</taxon>
    </lineage>
</organism>
<comment type="subcellular location">
    <subcellularLocation>
        <location evidence="1">Membrane</location>
        <topology evidence="1">Multi-pass membrane protein</topology>
    </subcellularLocation>
</comment>
<dbReference type="GO" id="GO:0005886">
    <property type="term" value="C:plasma membrane"/>
    <property type="evidence" value="ECO:0007669"/>
    <property type="project" value="TreeGrafter"/>
</dbReference>
<evidence type="ECO:0000256" key="6">
    <source>
        <dbReference type="ARBA" id="ARBA00023180"/>
    </source>
</evidence>
<evidence type="ECO:0000256" key="2">
    <source>
        <dbReference type="ARBA" id="ARBA00022692"/>
    </source>
</evidence>
<feature type="region of interest" description="Disordered" evidence="9">
    <location>
        <begin position="190"/>
        <end position="211"/>
    </location>
</feature>
<dbReference type="InterPro" id="IPR024338">
    <property type="entry name" value="MID1/Yam8"/>
</dbReference>
<feature type="compositionally biased region" description="Low complexity" evidence="9">
    <location>
        <begin position="194"/>
        <end position="204"/>
    </location>
</feature>
<dbReference type="GO" id="GO:0098703">
    <property type="term" value="P:calcium ion import across plasma membrane"/>
    <property type="evidence" value="ECO:0007669"/>
    <property type="project" value="InterPro"/>
</dbReference>
<accession>A0A1S3KBQ4</accession>
<name>A0A1S3KBQ4_LINAN</name>
<proteinExistence type="inferred from homology"/>